<dbReference type="AlphaFoldDB" id="A0AA49FLF9"/>
<name>A0AA49FLF9_9PROT</name>
<dbReference type="SUPFAM" id="SSF55874">
    <property type="entry name" value="ATPase domain of HSP90 chaperone/DNA topoisomerase II/histidine kinase"/>
    <property type="match status" value="1"/>
</dbReference>
<keyword evidence="4" id="KW-0597">Phosphoprotein</keyword>
<evidence type="ECO:0000259" key="10">
    <source>
        <dbReference type="PROSITE" id="PS50109"/>
    </source>
</evidence>
<keyword evidence="11" id="KW-0067">ATP-binding</keyword>
<dbReference type="PRINTS" id="PR00344">
    <property type="entry name" value="BCTRLSENSOR"/>
</dbReference>
<evidence type="ECO:0000256" key="8">
    <source>
        <dbReference type="ARBA" id="ARBA00022989"/>
    </source>
</evidence>
<evidence type="ECO:0000313" key="11">
    <source>
        <dbReference type="EMBL" id="WIM06069.1"/>
    </source>
</evidence>
<dbReference type="GO" id="GO:0005524">
    <property type="term" value="F:ATP binding"/>
    <property type="evidence" value="ECO:0007669"/>
    <property type="project" value="UniProtKB-KW"/>
</dbReference>
<protein>
    <recommendedName>
        <fullName evidence="3">histidine kinase</fullName>
        <ecNumber evidence="3">2.7.13.3</ecNumber>
    </recommendedName>
</protein>
<dbReference type="EC" id="2.7.13.3" evidence="3"/>
<dbReference type="PROSITE" id="PS50109">
    <property type="entry name" value="HIS_KIN"/>
    <property type="match status" value="1"/>
</dbReference>
<keyword evidence="11" id="KW-0547">Nucleotide-binding</keyword>
<evidence type="ECO:0000256" key="1">
    <source>
        <dbReference type="ARBA" id="ARBA00000085"/>
    </source>
</evidence>
<organism evidence="11">
    <name type="scientific">Candidatus Nitricoxidivorans perseverans</name>
    <dbReference type="NCBI Taxonomy" id="2975601"/>
    <lineage>
        <taxon>Bacteria</taxon>
        <taxon>Pseudomonadati</taxon>
        <taxon>Pseudomonadota</taxon>
        <taxon>Betaproteobacteria</taxon>
        <taxon>Nitrosomonadales</taxon>
        <taxon>Sterolibacteriaceae</taxon>
        <taxon>Candidatus Nitricoxidivorans</taxon>
    </lineage>
</organism>
<evidence type="ECO:0000256" key="7">
    <source>
        <dbReference type="ARBA" id="ARBA00022777"/>
    </source>
</evidence>
<dbReference type="SMART" id="SM00387">
    <property type="entry name" value="HATPase_c"/>
    <property type="match status" value="1"/>
</dbReference>
<keyword evidence="8" id="KW-1133">Transmembrane helix</keyword>
<comment type="catalytic activity">
    <reaction evidence="1">
        <text>ATP + protein L-histidine = ADP + protein N-phospho-L-histidine.</text>
        <dbReference type="EC" id="2.7.13.3"/>
    </reaction>
</comment>
<feature type="domain" description="Histidine kinase" evidence="10">
    <location>
        <begin position="90"/>
        <end position="239"/>
    </location>
</feature>
<accession>A0AA49FLF9</accession>
<dbReference type="InterPro" id="IPR004358">
    <property type="entry name" value="Sig_transdc_His_kin-like_C"/>
</dbReference>
<dbReference type="EMBL" id="CP107246">
    <property type="protein sequence ID" value="WIM06069.1"/>
    <property type="molecule type" value="Genomic_DNA"/>
</dbReference>
<evidence type="ECO:0000256" key="2">
    <source>
        <dbReference type="ARBA" id="ARBA00004370"/>
    </source>
</evidence>
<gene>
    <name evidence="11" type="ORF">OHM77_01895</name>
</gene>
<dbReference type="Gene3D" id="3.30.565.10">
    <property type="entry name" value="Histidine kinase-like ATPase, C-terminal domain"/>
    <property type="match status" value="1"/>
</dbReference>
<keyword evidence="7" id="KW-0418">Kinase</keyword>
<dbReference type="PANTHER" id="PTHR45436">
    <property type="entry name" value="SENSOR HISTIDINE KINASE YKOH"/>
    <property type="match status" value="1"/>
</dbReference>
<dbReference type="Proteomes" id="UP001234916">
    <property type="component" value="Chromosome"/>
</dbReference>
<keyword evidence="9" id="KW-0472">Membrane</keyword>
<evidence type="ECO:0000256" key="4">
    <source>
        <dbReference type="ARBA" id="ARBA00022553"/>
    </source>
</evidence>
<dbReference type="GO" id="GO:0016020">
    <property type="term" value="C:membrane"/>
    <property type="evidence" value="ECO:0007669"/>
    <property type="project" value="UniProtKB-SubCell"/>
</dbReference>
<evidence type="ECO:0000256" key="9">
    <source>
        <dbReference type="ARBA" id="ARBA00023136"/>
    </source>
</evidence>
<dbReference type="KEGG" id="npv:OHM77_01895"/>
<dbReference type="InterPro" id="IPR005467">
    <property type="entry name" value="His_kinase_dom"/>
</dbReference>
<reference evidence="11" key="1">
    <citation type="journal article" date="2023" name="Nat. Microbiol.">
        <title>Enrichment and characterization of a nitric oxide-reducing microbial community in a continuous bioreactor.</title>
        <authorList>
            <person name="Garrido-Amador P."/>
            <person name="Stortenbeker N."/>
            <person name="Wessels H.J.C.T."/>
            <person name="Speth D.R."/>
            <person name="Garcia-Heredia I."/>
            <person name="Kartal B."/>
        </authorList>
    </citation>
    <scope>NUCLEOTIDE SEQUENCE</scope>
    <source>
        <strain evidence="11">MAG1</strain>
    </source>
</reference>
<sequence>METKLSEAMLLAGLAEESRVDDLREALSAAVFQMEGPVNVMASVLATMERRGCCHGAGFAIGEALAAARAAVATLRGAIPEHRWEAPTAVNLNDILRDVLQLSTSRLLATGITVTCQPQPVLHSVAGYPNRLRAMVKALVDNAIEAMDGRGWKTRELFLATAAEDGRIELVIEDSGPGIPPALRLKVFEPFYSTRKDGGHLGTGLATARQIALDHGGGIDLEPREAGGCRVRVTLPLRNTVGDGES</sequence>
<comment type="subcellular location">
    <subcellularLocation>
        <location evidence="2">Membrane</location>
    </subcellularLocation>
</comment>
<dbReference type="PANTHER" id="PTHR45436:SF5">
    <property type="entry name" value="SENSOR HISTIDINE KINASE TRCS"/>
    <property type="match status" value="1"/>
</dbReference>
<dbReference type="GO" id="GO:0004673">
    <property type="term" value="F:protein histidine kinase activity"/>
    <property type="evidence" value="ECO:0007669"/>
    <property type="project" value="UniProtKB-EC"/>
</dbReference>
<dbReference type="InterPro" id="IPR050428">
    <property type="entry name" value="TCS_sensor_his_kinase"/>
</dbReference>
<evidence type="ECO:0000256" key="5">
    <source>
        <dbReference type="ARBA" id="ARBA00022679"/>
    </source>
</evidence>
<dbReference type="InterPro" id="IPR003594">
    <property type="entry name" value="HATPase_dom"/>
</dbReference>
<proteinExistence type="predicted"/>
<evidence type="ECO:0000256" key="3">
    <source>
        <dbReference type="ARBA" id="ARBA00012438"/>
    </source>
</evidence>
<keyword evidence="5" id="KW-0808">Transferase</keyword>
<dbReference type="InterPro" id="IPR036890">
    <property type="entry name" value="HATPase_C_sf"/>
</dbReference>
<keyword evidence="6" id="KW-0812">Transmembrane</keyword>
<dbReference type="Pfam" id="PF02518">
    <property type="entry name" value="HATPase_c"/>
    <property type="match status" value="1"/>
</dbReference>
<evidence type="ECO:0000256" key="6">
    <source>
        <dbReference type="ARBA" id="ARBA00022692"/>
    </source>
</evidence>